<evidence type="ECO:0000313" key="2">
    <source>
        <dbReference type="Proteomes" id="UP001431656"/>
    </source>
</evidence>
<reference evidence="1" key="1">
    <citation type="journal article" date="2024" name="Int. J. Syst. Evol. Microbiol.">
        <title>Brooklawnia propionicigenes sp. nov., a facultatively anaerobic, propionate-producing bacterium isolated from a methanogenic reactor treating waste from cattle farms.</title>
        <authorList>
            <person name="Akita Y."/>
            <person name="Ueki A."/>
            <person name="Tonouchi A."/>
            <person name="Sugawara Y."/>
            <person name="Honma S."/>
            <person name="Kaku N."/>
            <person name="Ueki K."/>
        </authorList>
    </citation>
    <scope>NUCLEOTIDE SEQUENCE</scope>
    <source>
        <strain evidence="1">SH051</strain>
    </source>
</reference>
<dbReference type="Gene3D" id="3.30.1240.10">
    <property type="match status" value="1"/>
</dbReference>
<dbReference type="PANTHER" id="PTHR10000:SF8">
    <property type="entry name" value="HAD SUPERFAMILY HYDROLASE-LIKE, TYPE 3"/>
    <property type="match status" value="1"/>
</dbReference>
<dbReference type="GO" id="GO:0016791">
    <property type="term" value="F:phosphatase activity"/>
    <property type="evidence" value="ECO:0007669"/>
    <property type="project" value="UniProtKB-ARBA"/>
</dbReference>
<dbReference type="GO" id="GO:0005829">
    <property type="term" value="C:cytosol"/>
    <property type="evidence" value="ECO:0007669"/>
    <property type="project" value="TreeGrafter"/>
</dbReference>
<proteinExistence type="predicted"/>
<dbReference type="RefSeq" id="WP_286265840.1">
    <property type="nucleotide sequence ID" value="NZ_AP028056.1"/>
</dbReference>
<dbReference type="AlphaFoldDB" id="A0AAN0MID1"/>
<gene>
    <name evidence="1" type="ORF">brsh051_26680</name>
</gene>
<name>A0AAN0MID1_9ACTN</name>
<dbReference type="GO" id="GO:0000287">
    <property type="term" value="F:magnesium ion binding"/>
    <property type="evidence" value="ECO:0007669"/>
    <property type="project" value="TreeGrafter"/>
</dbReference>
<dbReference type="InterPro" id="IPR023214">
    <property type="entry name" value="HAD_sf"/>
</dbReference>
<sequence length="269" mass="28536">MNPFDLIATDLDGTFLADDKQIPALNALAVRRAARRGITTVFASGRPLRWFGVLDPLTDAHGWAVAANGAVTFDLATREVAHVRPMAADISLTAAEQIRERLPRAVFAAEYVSGWGSEPGFELHTREPGSPFQAPLDELVDRDEIVKLIVVDPATRTDELAAIARSIVGDRVTVTFSYVSAAGMLEMSAPGVSKALALRELLTDLGLPANRMIAFGDMPNDLQMLDLAGQGFVMDSSHPTVLGAGYPTAGDNNAGGVGATILRLLGEDA</sequence>
<dbReference type="Proteomes" id="UP001431656">
    <property type="component" value="Chromosome"/>
</dbReference>
<dbReference type="SUPFAM" id="SSF56784">
    <property type="entry name" value="HAD-like"/>
    <property type="match status" value="1"/>
</dbReference>
<keyword evidence="2" id="KW-1185">Reference proteome</keyword>
<protein>
    <submittedName>
        <fullName evidence="1">HAD family hydrolase</fullName>
    </submittedName>
</protein>
<accession>A0AAN0MID1</accession>
<dbReference type="Gene3D" id="3.40.50.1000">
    <property type="entry name" value="HAD superfamily/HAD-like"/>
    <property type="match status" value="1"/>
</dbReference>
<dbReference type="EMBL" id="AP028056">
    <property type="protein sequence ID" value="BEH03387.1"/>
    <property type="molecule type" value="Genomic_DNA"/>
</dbReference>
<dbReference type="NCBIfam" id="TIGR01484">
    <property type="entry name" value="HAD-SF-IIB"/>
    <property type="match status" value="1"/>
</dbReference>
<evidence type="ECO:0000313" key="1">
    <source>
        <dbReference type="EMBL" id="BEH03387.1"/>
    </source>
</evidence>
<dbReference type="Pfam" id="PF08282">
    <property type="entry name" value="Hydrolase_3"/>
    <property type="match status" value="1"/>
</dbReference>
<keyword evidence="1" id="KW-0378">Hydrolase</keyword>
<dbReference type="KEGG" id="broo:brsh051_26680"/>
<organism evidence="1 2">
    <name type="scientific">Brooklawnia propionicigenes</name>
    <dbReference type="NCBI Taxonomy" id="3041175"/>
    <lineage>
        <taxon>Bacteria</taxon>
        <taxon>Bacillati</taxon>
        <taxon>Actinomycetota</taxon>
        <taxon>Actinomycetes</taxon>
        <taxon>Propionibacteriales</taxon>
        <taxon>Propionibacteriaceae</taxon>
        <taxon>Brooklawnia</taxon>
    </lineage>
</organism>
<dbReference type="InterPro" id="IPR006379">
    <property type="entry name" value="HAD-SF_hydro_IIB"/>
</dbReference>
<dbReference type="PANTHER" id="PTHR10000">
    <property type="entry name" value="PHOSPHOSERINE PHOSPHATASE"/>
    <property type="match status" value="1"/>
</dbReference>
<dbReference type="InterPro" id="IPR036412">
    <property type="entry name" value="HAD-like_sf"/>
</dbReference>